<dbReference type="AlphaFoldDB" id="A0A370DIR6"/>
<sequence length="680" mass="75958">MTCRSDLFLLAVNLTRRCNLACDHCYMDAETRDSGGSNELTTHEVEGLLDEIASRSNETMVVLTGGEPLLRRDLEKLVNHGSALGLSIVVGTNGVLLNESRVQQLKAAGAMGLGISLDSLDPAQHDGFRRCPGSWEKTLAGMEACRKFDLPFQVHFSVTEQNAHEVQGMIDFSRAAGAHVLNIFFLVCTGRGESMSDITPQRYEAVLKQLVEAQAATSDLIIRARCAPHYKRIAYQLDPESPLTRAQGYEGGGCLAGIHYCRITPEGGVTACPYIPDEEGTIRETPFWQIWDNSPTFAQLTHPNLGGKCGKCEYQQLCTGCRARPKALGGSLMDADPWCSYQPEGKPIIQPLVPAITDDVSWSSEAEKRLSRVPAFLRKMVRKRAEEHVRKLGETVVTPEHMATLAKNRFKNSMPSRPPGNVSSIAEAGAQPISDAPPLPWTSEAQTHLDTMPPFLQEGVRQVAEDVARNEGRLEVNMKLLQRLEDEDEPRRAFPWDEEAEHLLKIALSDRGPQVSLFVQPSMEAAVEREVKRRRAQRVAVEDVIKVLDTLMAGVEWNPEALERVKSAPEFVRAGIKKAAEFAARREGLEVITSDDLTRFRNRAMMRAVRRMKGFDMKTLDFDAFEIARERMPRLKDNEQAARRFAEIREYVESHQNPDSSGLGTLGRDLIEKMRRELKE</sequence>
<dbReference type="EMBL" id="QFXE01000016">
    <property type="protein sequence ID" value="RDH84254.1"/>
    <property type="molecule type" value="Genomic_DNA"/>
</dbReference>
<dbReference type="PANTHER" id="PTHR11228">
    <property type="entry name" value="RADICAL SAM DOMAIN PROTEIN"/>
    <property type="match status" value="1"/>
</dbReference>
<dbReference type="InterPro" id="IPR023885">
    <property type="entry name" value="4Fe4S-binding_SPASM_dom"/>
</dbReference>
<dbReference type="Pfam" id="PF04055">
    <property type="entry name" value="Radical_SAM"/>
    <property type="match status" value="1"/>
</dbReference>
<gene>
    <name evidence="7" type="ORF">DIZ78_12800</name>
</gene>
<keyword evidence="2" id="KW-0949">S-adenosyl-L-methionine</keyword>
<evidence type="ECO:0000256" key="2">
    <source>
        <dbReference type="ARBA" id="ARBA00022691"/>
    </source>
</evidence>
<dbReference type="SMART" id="SM00729">
    <property type="entry name" value="Elp3"/>
    <property type="match status" value="1"/>
</dbReference>
<dbReference type="PANTHER" id="PTHR11228:SF7">
    <property type="entry name" value="PQQA PEPTIDE CYCLASE"/>
    <property type="match status" value="1"/>
</dbReference>
<accession>A0A370DIR6</accession>
<evidence type="ECO:0000256" key="1">
    <source>
        <dbReference type="ARBA" id="ARBA00001966"/>
    </source>
</evidence>
<dbReference type="Pfam" id="PF13186">
    <property type="entry name" value="SPASM"/>
    <property type="match status" value="1"/>
</dbReference>
<dbReference type="PROSITE" id="PS51918">
    <property type="entry name" value="RADICAL_SAM"/>
    <property type="match status" value="1"/>
</dbReference>
<dbReference type="SFLD" id="SFLDS00029">
    <property type="entry name" value="Radical_SAM"/>
    <property type="match status" value="1"/>
</dbReference>
<evidence type="ECO:0000313" key="7">
    <source>
        <dbReference type="EMBL" id="RDH84254.1"/>
    </source>
</evidence>
<dbReference type="InterPro" id="IPR007197">
    <property type="entry name" value="rSAM"/>
</dbReference>
<evidence type="ECO:0000313" key="8">
    <source>
        <dbReference type="Proteomes" id="UP000254771"/>
    </source>
</evidence>
<dbReference type="SFLD" id="SFLDG01386">
    <property type="entry name" value="main_SPASM_domain-containing"/>
    <property type="match status" value="1"/>
</dbReference>
<dbReference type="SFLD" id="SFLDG01067">
    <property type="entry name" value="SPASM/twitch_domain_containing"/>
    <property type="match status" value="1"/>
</dbReference>
<name>A0A370DIR6_9GAMM</name>
<dbReference type="GO" id="GO:0015995">
    <property type="term" value="P:chlorophyll biosynthetic process"/>
    <property type="evidence" value="ECO:0007669"/>
    <property type="project" value="InterPro"/>
</dbReference>
<comment type="cofactor">
    <cofactor evidence="1">
        <name>[4Fe-4S] cluster</name>
        <dbReference type="ChEBI" id="CHEBI:49883"/>
    </cofactor>
</comment>
<dbReference type="GO" id="GO:0051536">
    <property type="term" value="F:iron-sulfur cluster binding"/>
    <property type="evidence" value="ECO:0007669"/>
    <property type="project" value="UniProtKB-KW"/>
</dbReference>
<proteinExistence type="predicted"/>
<feature type="domain" description="Radical SAM core" evidence="6">
    <location>
        <begin position="4"/>
        <end position="223"/>
    </location>
</feature>
<dbReference type="GO" id="GO:0046872">
    <property type="term" value="F:metal ion binding"/>
    <property type="evidence" value="ECO:0007669"/>
    <property type="project" value="UniProtKB-KW"/>
</dbReference>
<keyword evidence="8" id="KW-1185">Reference proteome</keyword>
<dbReference type="CDD" id="cd01335">
    <property type="entry name" value="Radical_SAM"/>
    <property type="match status" value="1"/>
</dbReference>
<evidence type="ECO:0000256" key="3">
    <source>
        <dbReference type="ARBA" id="ARBA00022723"/>
    </source>
</evidence>
<evidence type="ECO:0000256" key="5">
    <source>
        <dbReference type="ARBA" id="ARBA00023014"/>
    </source>
</evidence>
<keyword evidence="4" id="KW-0408">Iron</keyword>
<keyword evidence="3" id="KW-0479">Metal-binding</keyword>
<dbReference type="NCBIfam" id="TIGR04085">
    <property type="entry name" value="rSAM_more_4Fe4S"/>
    <property type="match status" value="1"/>
</dbReference>
<comment type="caution">
    <text evidence="7">The sequence shown here is derived from an EMBL/GenBank/DDBJ whole genome shotgun (WGS) entry which is preliminary data.</text>
</comment>
<keyword evidence="5" id="KW-0411">Iron-sulfur</keyword>
<dbReference type="Gene3D" id="1.10.8.550">
    <property type="entry name" value="Proto-chlorophyllide reductase 57 kD subunit B"/>
    <property type="match status" value="3"/>
</dbReference>
<dbReference type="CDD" id="cd21123">
    <property type="entry name" value="SPASM_MftC-like"/>
    <property type="match status" value="1"/>
</dbReference>
<dbReference type="InterPro" id="IPR013580">
    <property type="entry name" value="LI-POR_suB-like_C"/>
</dbReference>
<dbReference type="GO" id="GO:0015979">
    <property type="term" value="P:photosynthesis"/>
    <property type="evidence" value="ECO:0007669"/>
    <property type="project" value="InterPro"/>
</dbReference>
<organism evidence="7 8">
    <name type="scientific">endosymbiont of Escarpia spicata</name>
    <dbReference type="NCBI Taxonomy" id="2200908"/>
    <lineage>
        <taxon>Bacteria</taxon>
        <taxon>Pseudomonadati</taxon>
        <taxon>Pseudomonadota</taxon>
        <taxon>Gammaproteobacteria</taxon>
        <taxon>sulfur-oxidizing symbionts</taxon>
    </lineage>
</organism>
<dbReference type="InterPro" id="IPR042298">
    <property type="entry name" value="P-CP_red_C"/>
</dbReference>
<dbReference type="InterPro" id="IPR013785">
    <property type="entry name" value="Aldolase_TIM"/>
</dbReference>
<dbReference type="SUPFAM" id="SSF102114">
    <property type="entry name" value="Radical SAM enzymes"/>
    <property type="match status" value="1"/>
</dbReference>
<dbReference type="InterPro" id="IPR058240">
    <property type="entry name" value="rSAM_sf"/>
</dbReference>
<reference evidence="7 8" key="1">
    <citation type="journal article" date="2018" name="ISME J.">
        <title>Endosymbiont genomes yield clues of tubeworm success.</title>
        <authorList>
            <person name="Li Y."/>
            <person name="Liles M.R."/>
            <person name="Halanych K.M."/>
        </authorList>
    </citation>
    <scope>NUCLEOTIDE SEQUENCE [LARGE SCALE GENOMIC DNA]</scope>
    <source>
        <strain evidence="7">A1462</strain>
    </source>
</reference>
<dbReference type="Pfam" id="PF08369">
    <property type="entry name" value="PCP_red"/>
    <property type="match status" value="2"/>
</dbReference>
<dbReference type="InterPro" id="IPR050377">
    <property type="entry name" value="Radical_SAM_PqqE_MftC-like"/>
</dbReference>
<evidence type="ECO:0000259" key="6">
    <source>
        <dbReference type="PROSITE" id="PS51918"/>
    </source>
</evidence>
<dbReference type="InterPro" id="IPR006638">
    <property type="entry name" value="Elp3/MiaA/NifB-like_rSAM"/>
</dbReference>
<evidence type="ECO:0000256" key="4">
    <source>
        <dbReference type="ARBA" id="ARBA00023004"/>
    </source>
</evidence>
<dbReference type="GO" id="GO:0016491">
    <property type="term" value="F:oxidoreductase activity"/>
    <property type="evidence" value="ECO:0007669"/>
    <property type="project" value="InterPro"/>
</dbReference>
<protein>
    <submittedName>
        <fullName evidence="7">Pyrroloquinoline quinone biosynthesis protein PqqE</fullName>
    </submittedName>
</protein>
<dbReference type="Gene3D" id="3.20.20.70">
    <property type="entry name" value="Aldolase class I"/>
    <property type="match status" value="1"/>
</dbReference>
<dbReference type="Proteomes" id="UP000254771">
    <property type="component" value="Unassembled WGS sequence"/>
</dbReference>